<protein>
    <submittedName>
        <fullName evidence="2">Uncharacterized protein</fullName>
    </submittedName>
</protein>
<keyword evidence="3" id="KW-1185">Reference proteome</keyword>
<sequence>MFNSMALNSETQPNAFDGLARFSWRLHSQLNISLNGIIICISLIYFYLKNTITSHDYTTSAIHTENCAEIVLADVIEILCAYCCLMECKH</sequence>
<keyword evidence="1" id="KW-0472">Membrane</keyword>
<keyword evidence="1" id="KW-1133">Transmembrane helix</keyword>
<comment type="caution">
    <text evidence="2">The sequence shown here is derived from an EMBL/GenBank/DDBJ whole genome shotgun (WGS) entry which is preliminary data.</text>
</comment>
<dbReference type="AlphaFoldDB" id="A0A0V0SEV3"/>
<dbReference type="Proteomes" id="UP000054630">
    <property type="component" value="Unassembled WGS sequence"/>
</dbReference>
<dbReference type="OrthoDB" id="10339230at2759"/>
<gene>
    <name evidence="2" type="ORF">T07_5857</name>
</gene>
<keyword evidence="1" id="KW-0812">Transmembrane</keyword>
<accession>A0A0V0SEV3</accession>
<evidence type="ECO:0000256" key="1">
    <source>
        <dbReference type="SAM" id="Phobius"/>
    </source>
</evidence>
<proteinExistence type="predicted"/>
<name>A0A0V0SEV3_9BILA</name>
<reference evidence="2 3" key="1">
    <citation type="submission" date="2015-01" db="EMBL/GenBank/DDBJ databases">
        <title>Evolution of Trichinella species and genotypes.</title>
        <authorList>
            <person name="Korhonen P.K."/>
            <person name="Edoardo P."/>
            <person name="Giuseppe L.R."/>
            <person name="Gasser R.B."/>
        </authorList>
    </citation>
    <scope>NUCLEOTIDE SEQUENCE [LARGE SCALE GENOMIC DNA]</scope>
    <source>
        <strain evidence="2">ISS37</strain>
    </source>
</reference>
<feature type="transmembrane region" description="Helical" evidence="1">
    <location>
        <begin position="30"/>
        <end position="48"/>
    </location>
</feature>
<evidence type="ECO:0000313" key="3">
    <source>
        <dbReference type="Proteomes" id="UP000054630"/>
    </source>
</evidence>
<evidence type="ECO:0000313" key="2">
    <source>
        <dbReference type="EMBL" id="KRX25110.1"/>
    </source>
</evidence>
<organism evidence="2 3">
    <name type="scientific">Trichinella nelsoni</name>
    <dbReference type="NCBI Taxonomy" id="6336"/>
    <lineage>
        <taxon>Eukaryota</taxon>
        <taxon>Metazoa</taxon>
        <taxon>Ecdysozoa</taxon>
        <taxon>Nematoda</taxon>
        <taxon>Enoplea</taxon>
        <taxon>Dorylaimia</taxon>
        <taxon>Trichinellida</taxon>
        <taxon>Trichinellidae</taxon>
        <taxon>Trichinella</taxon>
    </lineage>
</organism>
<dbReference type="EMBL" id="JYDL01000014">
    <property type="protein sequence ID" value="KRX25110.1"/>
    <property type="molecule type" value="Genomic_DNA"/>
</dbReference>